<dbReference type="CDD" id="cd09274">
    <property type="entry name" value="RNase_HI_RT_Ty3"/>
    <property type="match status" value="1"/>
</dbReference>
<evidence type="ECO:0000256" key="8">
    <source>
        <dbReference type="ARBA" id="ARBA00022918"/>
    </source>
</evidence>
<feature type="region of interest" description="Disordered" evidence="10">
    <location>
        <begin position="20"/>
        <end position="46"/>
    </location>
</feature>
<dbReference type="SUPFAM" id="SSF53098">
    <property type="entry name" value="Ribonuclease H-like"/>
    <property type="match status" value="1"/>
</dbReference>
<dbReference type="FunFam" id="3.10.10.10:FF:000007">
    <property type="entry name" value="Retrovirus-related Pol polyprotein from transposon 17.6-like Protein"/>
    <property type="match status" value="1"/>
</dbReference>
<dbReference type="InterPro" id="IPR012337">
    <property type="entry name" value="RNaseH-like_sf"/>
</dbReference>
<feature type="region of interest" description="Disordered" evidence="10">
    <location>
        <begin position="281"/>
        <end position="325"/>
    </location>
</feature>
<dbReference type="Proteomes" id="UP000070412">
    <property type="component" value="Unassembled WGS sequence"/>
</dbReference>
<keyword evidence="2" id="KW-0645">Protease</keyword>
<gene>
    <name evidence="13" type="ORF">SSS_7778</name>
</gene>
<dbReference type="InterPro" id="IPR036397">
    <property type="entry name" value="RNaseH_sf"/>
</dbReference>
<dbReference type="Gene3D" id="3.30.420.10">
    <property type="entry name" value="Ribonuclease H-like superfamily/Ribonuclease H"/>
    <property type="match status" value="1"/>
</dbReference>
<evidence type="ECO:0000256" key="10">
    <source>
        <dbReference type="SAM" id="MobiDB-lite"/>
    </source>
</evidence>
<reference evidence="15" key="1">
    <citation type="journal article" date="2020" name="PLoS Negl. Trop. Dis.">
        <title>High-quality nuclear genome for Sarcoptes scabiei-A critical resource for a neglected parasite.</title>
        <authorList>
            <person name="Korhonen P.K."/>
            <person name="Gasser R.B."/>
            <person name="Ma G."/>
            <person name="Wang T."/>
            <person name="Stroehlein A.J."/>
            <person name="Young N.D."/>
            <person name="Ang C.S."/>
            <person name="Fernando D.D."/>
            <person name="Lu H.C."/>
            <person name="Taylor S."/>
            <person name="Reynolds S.L."/>
            <person name="Mofiz E."/>
            <person name="Najaraj S.H."/>
            <person name="Gowda H."/>
            <person name="Madugundu A."/>
            <person name="Renuse S."/>
            <person name="Holt D."/>
            <person name="Pandey A."/>
            <person name="Papenfuss A.T."/>
            <person name="Fischer K."/>
        </authorList>
    </citation>
    <scope>NUCLEOTIDE SEQUENCE [LARGE SCALE GENOMIC DNA]</scope>
</reference>
<evidence type="ECO:0000313" key="13">
    <source>
        <dbReference type="EMBL" id="KAF7496134.1"/>
    </source>
</evidence>
<dbReference type="Pfam" id="PF00098">
    <property type="entry name" value="zf-CCHC"/>
    <property type="match status" value="2"/>
</dbReference>
<keyword evidence="4" id="KW-0548">Nucleotidyltransferase</keyword>
<evidence type="ECO:0000256" key="5">
    <source>
        <dbReference type="ARBA" id="ARBA00022722"/>
    </source>
</evidence>
<organism evidence="13">
    <name type="scientific">Sarcoptes scabiei</name>
    <name type="common">Itch mite</name>
    <name type="synonym">Acarus scabiei</name>
    <dbReference type="NCBI Taxonomy" id="52283"/>
    <lineage>
        <taxon>Eukaryota</taxon>
        <taxon>Metazoa</taxon>
        <taxon>Ecdysozoa</taxon>
        <taxon>Arthropoda</taxon>
        <taxon>Chelicerata</taxon>
        <taxon>Arachnida</taxon>
        <taxon>Acari</taxon>
        <taxon>Acariformes</taxon>
        <taxon>Sarcoptiformes</taxon>
        <taxon>Astigmata</taxon>
        <taxon>Psoroptidia</taxon>
        <taxon>Sarcoptoidea</taxon>
        <taxon>Sarcoptidae</taxon>
        <taxon>Sarcoptinae</taxon>
        <taxon>Sarcoptes</taxon>
    </lineage>
</organism>
<dbReference type="PANTHER" id="PTHR37984:SF5">
    <property type="entry name" value="PROTEIN NYNRIN-LIKE"/>
    <property type="match status" value="1"/>
</dbReference>
<dbReference type="EMBL" id="WVUK01000037">
    <property type="protein sequence ID" value="KAF7496134.1"/>
    <property type="molecule type" value="Genomic_DNA"/>
</dbReference>
<dbReference type="Pfam" id="PF03564">
    <property type="entry name" value="DUF1759"/>
    <property type="match status" value="1"/>
</dbReference>
<evidence type="ECO:0000256" key="7">
    <source>
        <dbReference type="ARBA" id="ARBA00022801"/>
    </source>
</evidence>
<feature type="domain" description="Reverse transcriptase" evidence="12">
    <location>
        <begin position="673"/>
        <end position="855"/>
    </location>
</feature>
<keyword evidence="5" id="KW-0540">Nuclease</keyword>
<dbReference type="SMART" id="SM00343">
    <property type="entry name" value="ZnF_C2HC"/>
    <property type="match status" value="2"/>
</dbReference>
<feature type="domain" description="CCHC-type" evidence="11">
    <location>
        <begin position="331"/>
        <end position="345"/>
    </location>
</feature>
<sequence length="1451" mass="167594">MNYDLEYFDDLCDEMSSSLTGLGRDLNGGGVDAEEARKRRGRRELRRSTLSKTDKKELMKRLSLDTDEFEQKLTTLNEKINKLRSQEEGRSRYDSNLGSENGSDDPEKFDSQLYANMRPFSGEFLAFPQFWSIFCAYVDQTRISDVRKFQCLLDKIDERTKTKLAGYSARNYEQAKQCLLSFYLNENRLQRELIQRIDDFGDDLDLSNRDTILKFIDTLNTVEVASENAKDASHFQFHILEAVRTKLPNWLAARIPNDDKFISTAINELCFQIEHLEIKEMRSRKSTNKTNRNNNRPATNNNNNSNNNNNNHHHHQANNTTNGDKRRPTICNYCKKIGHLARDCRTLARKRNDGNATNNQPQSANLPPREAKCFKCGKLGHYKDQCRSTTNTNVSVIEPPNNNYQPAQCPQFEPRPSTSHDTTENQPYPSTSRMVGAQPCQANMKIVGTKINCVQCELLEPFNYGLDAYVANKKIKFLLDTGAKVNLLPLEIAESNQLPIFTMNQPFKCAVGGEGHTTFMYGDYATTIGQITKVLRFFILPNYDRSILSDKCIKLFRLTLQDDQIYQRCEEEETTALGTPRSEVCEINVLCPPEEQTLNEFQAIPDLEVENESQTDEILQEFQDVFTDQGEVGRISEENFRLHLNNDTPIALKAYTCSPKDQEIIESHITRLLELDLIEESNSRYAFPVVLANKKDEGKKARLCIDYRKLNEITCNEVFPIPRIQDIEDRLLNAQWFSALDISNGYHHVPIDPRDREKTAFITQRGLYQWKVMPFGLKTAPIVFQRIIWRILKKHQLTKFSHNYLDDIIVFSRSLEEHNQHLRSVLLAFREESIKLKTSKCQIKVRTISYLGHRISNNQVMPLIDNVKSILTAEAPKNVKGVRSFLGQVNYYHRFIKDRVNLCAPLIDLTKKSAKFEWGEREEKAFQEIKLILSENPVLKIFDPDKDVMIYTDASNVGIGAVLKQQHGDFQHPVSYFSKRLLNYQTRYSATELECLAIVSALNHWKHWILGQRICVYTDHKPLEGIKKNKNVESRLGRWAIQLSQFQNLSIKYQLGSENEADFLSRHLPPDDHTEVEVFTELAIVECDSENIDQDCLEKEFLEQNVAKEKLYQIHHQFGHIGYPQMLEHFGIKHLCESSRSLAKSIVDECEVCMLTKPNRKRLGTMGYIGPAEHPFEIIHIDTVGGFNNSSTGKNNQQTPGMIVADQYSSIKSKELQKFLERQGINFMHTPINHPSSNGLVERLGKTCENLHRRVQSNYHSVTKFPPNYLMFGSDPEGYYKGQSLEANRIIAQQNSLKSHEMSKKRFDSKRRNIELKPEDKVYIETGNKLNQDKLSPRYEGPFEVNKMLSRNMVEVRKQGRNIPVHNILSCGRTQKLQHHPTATVSPCEILKQQNRTRTYIEICEDEYRQQIKQGNNCAIEESENRERLDFWAPLPRLSSLNRSWESQSDF</sequence>
<evidence type="ECO:0000256" key="6">
    <source>
        <dbReference type="ARBA" id="ARBA00022759"/>
    </source>
</evidence>
<feature type="region of interest" description="Disordered" evidence="10">
    <location>
        <begin position="80"/>
        <end position="110"/>
    </location>
</feature>
<keyword evidence="6" id="KW-0255">Endonuclease</keyword>
<proteinExistence type="predicted"/>
<evidence type="ECO:0000259" key="11">
    <source>
        <dbReference type="PROSITE" id="PS50158"/>
    </source>
</evidence>
<dbReference type="PROSITE" id="PS50158">
    <property type="entry name" value="ZF_CCHC"/>
    <property type="match status" value="2"/>
</dbReference>
<name>A0A834RF89_SARSC</name>
<dbReference type="InterPro" id="IPR000477">
    <property type="entry name" value="RT_dom"/>
</dbReference>
<accession>A0A834RF89</accession>
<dbReference type="GO" id="GO:0042575">
    <property type="term" value="C:DNA polymerase complex"/>
    <property type="evidence" value="ECO:0007669"/>
    <property type="project" value="UniProtKB-ARBA"/>
</dbReference>
<dbReference type="Gene3D" id="3.10.10.10">
    <property type="entry name" value="HIV Type 1 Reverse Transcriptase, subunit A, domain 1"/>
    <property type="match status" value="1"/>
</dbReference>
<evidence type="ECO:0000256" key="9">
    <source>
        <dbReference type="PROSITE-ProRule" id="PRU00047"/>
    </source>
</evidence>
<dbReference type="PANTHER" id="PTHR37984">
    <property type="entry name" value="PROTEIN CBG26694"/>
    <property type="match status" value="1"/>
</dbReference>
<dbReference type="Pfam" id="PF17917">
    <property type="entry name" value="RT_RNaseH"/>
    <property type="match status" value="1"/>
</dbReference>
<protein>
    <recommendedName>
        <fullName evidence="1">RNA-directed DNA polymerase</fullName>
        <ecNumber evidence="1">2.7.7.49</ecNumber>
    </recommendedName>
</protein>
<keyword evidence="7" id="KW-0378">Hydrolase</keyword>
<dbReference type="GO" id="GO:0006508">
    <property type="term" value="P:proteolysis"/>
    <property type="evidence" value="ECO:0007669"/>
    <property type="project" value="UniProtKB-KW"/>
</dbReference>
<feature type="compositionally biased region" description="Polar residues" evidence="10">
    <location>
        <begin position="393"/>
        <end position="408"/>
    </location>
</feature>
<evidence type="ECO:0000313" key="15">
    <source>
        <dbReference type="Proteomes" id="UP000070412"/>
    </source>
</evidence>
<dbReference type="InterPro" id="IPR021109">
    <property type="entry name" value="Peptidase_aspartic_dom_sf"/>
</dbReference>
<dbReference type="OrthoDB" id="6514906at2759"/>
<evidence type="ECO:0000256" key="1">
    <source>
        <dbReference type="ARBA" id="ARBA00012493"/>
    </source>
</evidence>
<dbReference type="GO" id="GO:0003964">
    <property type="term" value="F:RNA-directed DNA polymerase activity"/>
    <property type="evidence" value="ECO:0007669"/>
    <property type="project" value="UniProtKB-KW"/>
</dbReference>
<keyword evidence="9" id="KW-0862">Zinc</keyword>
<dbReference type="FunFam" id="3.30.70.270:FF:000020">
    <property type="entry name" value="Transposon Tf2-6 polyprotein-like Protein"/>
    <property type="match status" value="1"/>
</dbReference>
<keyword evidence="15" id="KW-1185">Reference proteome</keyword>
<keyword evidence="8" id="KW-0695">RNA-directed DNA polymerase</keyword>
<dbReference type="SUPFAM" id="SSF57756">
    <property type="entry name" value="Retrovirus zinc finger-like domains"/>
    <property type="match status" value="2"/>
</dbReference>
<dbReference type="CDD" id="cd01647">
    <property type="entry name" value="RT_LTR"/>
    <property type="match status" value="1"/>
</dbReference>
<dbReference type="Gene3D" id="4.10.60.10">
    <property type="entry name" value="Zinc finger, CCHC-type"/>
    <property type="match status" value="1"/>
</dbReference>
<feature type="domain" description="CCHC-type" evidence="11">
    <location>
        <begin position="372"/>
        <end position="388"/>
    </location>
</feature>
<dbReference type="InterPro" id="IPR041373">
    <property type="entry name" value="RT_RNaseH"/>
</dbReference>
<feature type="compositionally biased region" description="Basic and acidic residues" evidence="10">
    <location>
        <begin position="80"/>
        <end position="93"/>
    </location>
</feature>
<dbReference type="PROSITE" id="PS50878">
    <property type="entry name" value="RT_POL"/>
    <property type="match status" value="1"/>
</dbReference>
<dbReference type="InterPro" id="IPR005312">
    <property type="entry name" value="DUF1759"/>
</dbReference>
<dbReference type="EnsemblMetazoa" id="SSS_7778s_mrna">
    <property type="protein sequence ID" value="KAF7496134.1"/>
    <property type="gene ID" value="SSS_7778"/>
</dbReference>
<reference evidence="14" key="3">
    <citation type="submission" date="2022-06" db="UniProtKB">
        <authorList>
            <consortium name="EnsemblMetazoa"/>
        </authorList>
    </citation>
    <scope>IDENTIFICATION</scope>
</reference>
<evidence type="ECO:0000256" key="2">
    <source>
        <dbReference type="ARBA" id="ARBA00022670"/>
    </source>
</evidence>
<keyword evidence="9" id="KW-0479">Metal-binding</keyword>
<dbReference type="GO" id="GO:0004519">
    <property type="term" value="F:endonuclease activity"/>
    <property type="evidence" value="ECO:0007669"/>
    <property type="project" value="UniProtKB-KW"/>
</dbReference>
<dbReference type="InterPro" id="IPR001878">
    <property type="entry name" value="Znf_CCHC"/>
</dbReference>
<evidence type="ECO:0000256" key="4">
    <source>
        <dbReference type="ARBA" id="ARBA00022695"/>
    </source>
</evidence>
<dbReference type="EC" id="2.7.7.49" evidence="1"/>
<evidence type="ECO:0000256" key="3">
    <source>
        <dbReference type="ARBA" id="ARBA00022679"/>
    </source>
</evidence>
<dbReference type="CDD" id="cd00303">
    <property type="entry name" value="retropepsin_like"/>
    <property type="match status" value="1"/>
</dbReference>
<dbReference type="InterPro" id="IPR043502">
    <property type="entry name" value="DNA/RNA_pol_sf"/>
</dbReference>
<evidence type="ECO:0000313" key="14">
    <source>
        <dbReference type="EnsemblMetazoa" id="KAF7496134.1"/>
    </source>
</evidence>
<feature type="compositionally biased region" description="Polar residues" evidence="10">
    <location>
        <begin position="416"/>
        <end position="433"/>
    </location>
</feature>
<evidence type="ECO:0000259" key="12">
    <source>
        <dbReference type="PROSITE" id="PS50878"/>
    </source>
</evidence>
<keyword evidence="3" id="KW-0808">Transferase</keyword>
<keyword evidence="9" id="KW-0863">Zinc-finger</keyword>
<dbReference type="SUPFAM" id="SSF56672">
    <property type="entry name" value="DNA/RNA polymerases"/>
    <property type="match status" value="1"/>
</dbReference>
<dbReference type="InterPro" id="IPR050951">
    <property type="entry name" value="Retrovirus_Pol_polyprotein"/>
</dbReference>
<dbReference type="InterPro" id="IPR043128">
    <property type="entry name" value="Rev_trsase/Diguanyl_cyclase"/>
</dbReference>
<dbReference type="SUPFAM" id="SSF50630">
    <property type="entry name" value="Acid proteases"/>
    <property type="match status" value="1"/>
</dbReference>
<feature type="region of interest" description="Disordered" evidence="10">
    <location>
        <begin position="393"/>
        <end position="434"/>
    </location>
</feature>
<feature type="compositionally biased region" description="Low complexity" evidence="10">
    <location>
        <begin position="288"/>
        <end position="310"/>
    </location>
</feature>
<dbReference type="InterPro" id="IPR036875">
    <property type="entry name" value="Znf_CCHC_sf"/>
</dbReference>
<dbReference type="GO" id="GO:0008233">
    <property type="term" value="F:peptidase activity"/>
    <property type="evidence" value="ECO:0007669"/>
    <property type="project" value="UniProtKB-KW"/>
</dbReference>
<dbReference type="Pfam" id="PF00078">
    <property type="entry name" value="RVT_1"/>
    <property type="match status" value="1"/>
</dbReference>
<reference evidence="13" key="2">
    <citation type="submission" date="2020-01" db="EMBL/GenBank/DDBJ databases">
        <authorList>
            <person name="Korhonen P.K.K."/>
            <person name="Guangxu M.G."/>
            <person name="Wang T.W."/>
            <person name="Stroehlein A.J.S."/>
            <person name="Young N.D."/>
            <person name="Ang C.-S.A."/>
            <person name="Fernando D.W.F."/>
            <person name="Lu H.L."/>
            <person name="Taylor S.T."/>
            <person name="Ehtesham M.E.M."/>
            <person name="Najaraj S.H.N."/>
            <person name="Harsha G.H.G."/>
            <person name="Madugundu A.M."/>
            <person name="Renuse S.R."/>
            <person name="Holt D.H."/>
            <person name="Pandey A.P."/>
            <person name="Papenfuss A.P."/>
            <person name="Gasser R.B.G."/>
            <person name="Fischer K.F."/>
        </authorList>
    </citation>
    <scope>NUCLEOTIDE SEQUENCE</scope>
    <source>
        <strain evidence="13">SSS_KF_BRIS2020</strain>
    </source>
</reference>
<dbReference type="GO" id="GO:0003676">
    <property type="term" value="F:nucleic acid binding"/>
    <property type="evidence" value="ECO:0007669"/>
    <property type="project" value="InterPro"/>
</dbReference>
<dbReference type="Gene3D" id="3.30.70.270">
    <property type="match status" value="2"/>
</dbReference>
<dbReference type="GO" id="GO:0008270">
    <property type="term" value="F:zinc ion binding"/>
    <property type="evidence" value="ECO:0007669"/>
    <property type="project" value="UniProtKB-KW"/>
</dbReference>